<accession>A0A914HP69</accession>
<protein>
    <submittedName>
        <fullName evidence="2">Transposase</fullName>
    </submittedName>
</protein>
<dbReference type="AlphaFoldDB" id="A0A914HP69"/>
<evidence type="ECO:0000313" key="2">
    <source>
        <dbReference type="WBParaSite" id="Gr19_v10_g3367.t1"/>
    </source>
</evidence>
<dbReference type="WBParaSite" id="Gr19_v10_g3367.t1">
    <property type="protein sequence ID" value="Gr19_v10_g3367.t1"/>
    <property type="gene ID" value="Gr19_v10_g3367"/>
</dbReference>
<keyword evidence="1" id="KW-1185">Reference proteome</keyword>
<name>A0A914HP69_GLORO</name>
<dbReference type="Proteomes" id="UP000887572">
    <property type="component" value="Unplaced"/>
</dbReference>
<evidence type="ECO:0000313" key="1">
    <source>
        <dbReference type="Proteomes" id="UP000887572"/>
    </source>
</evidence>
<proteinExistence type="predicted"/>
<sequence length="126" mass="14991">MKAELKRDGFKNSYKQEIDETVAKKLRISDTTIYNWKRELGQTKPQHKYSHSEQKELMKRYYEIKDQSPKMSVGNITKMLKIRRATLVRWKKQFKSRQFHPNSVDSVEENAAANVEEIENTNLENI</sequence>
<organism evidence="1 2">
    <name type="scientific">Globodera rostochiensis</name>
    <name type="common">Golden nematode worm</name>
    <name type="synonym">Heterodera rostochiensis</name>
    <dbReference type="NCBI Taxonomy" id="31243"/>
    <lineage>
        <taxon>Eukaryota</taxon>
        <taxon>Metazoa</taxon>
        <taxon>Ecdysozoa</taxon>
        <taxon>Nematoda</taxon>
        <taxon>Chromadorea</taxon>
        <taxon>Rhabditida</taxon>
        <taxon>Tylenchina</taxon>
        <taxon>Tylenchomorpha</taxon>
        <taxon>Tylenchoidea</taxon>
        <taxon>Heteroderidae</taxon>
        <taxon>Heteroderinae</taxon>
        <taxon>Globodera</taxon>
    </lineage>
</organism>
<reference evidence="2" key="1">
    <citation type="submission" date="2022-11" db="UniProtKB">
        <authorList>
            <consortium name="WormBaseParasite"/>
        </authorList>
    </citation>
    <scope>IDENTIFICATION</scope>
</reference>